<dbReference type="Proteomes" id="UP001257914">
    <property type="component" value="Unassembled WGS sequence"/>
</dbReference>
<comment type="caution">
    <text evidence="1">The sequence shown here is derived from an EMBL/GenBank/DDBJ whole genome shotgun (WGS) entry which is preliminary data.</text>
</comment>
<evidence type="ECO:0000313" key="2">
    <source>
        <dbReference type="Proteomes" id="UP001257914"/>
    </source>
</evidence>
<keyword evidence="2" id="KW-1185">Reference proteome</keyword>
<evidence type="ECO:0000313" key="1">
    <source>
        <dbReference type="EMBL" id="MDU0114158.1"/>
    </source>
</evidence>
<gene>
    <name evidence="1" type="ORF">RT723_14380</name>
</gene>
<reference evidence="1 2" key="1">
    <citation type="submission" date="2023-10" db="EMBL/GenBank/DDBJ databases">
        <title>Psychrosphaera aquimaarina strain SW33 isolated from seawater.</title>
        <authorList>
            <person name="Bayburt H."/>
            <person name="Kim J.M."/>
            <person name="Choi B.J."/>
            <person name="Jeon C.O."/>
        </authorList>
    </citation>
    <scope>NUCLEOTIDE SEQUENCE [LARGE SCALE GENOMIC DNA]</scope>
    <source>
        <strain evidence="1 2">KCTC 52743</strain>
    </source>
</reference>
<dbReference type="RefSeq" id="WP_216054604.1">
    <property type="nucleotide sequence ID" value="NZ_JAWCUA010000010.1"/>
</dbReference>
<protein>
    <recommendedName>
        <fullName evidence="3">STAS/SEC14 domain-containing protein</fullName>
    </recommendedName>
</protein>
<dbReference type="EMBL" id="JAWCUA010000010">
    <property type="protein sequence ID" value="MDU0114158.1"/>
    <property type="molecule type" value="Genomic_DNA"/>
</dbReference>
<sequence length="123" mass="13977">MDSKIELIEGTDIIKVSYRGDVTLDERVNCVEQICVEYKALESCIKILIDAQEVTEVMSEVEQTLFANYIASREELEGARVAVLVKPEQLINNTVIEQATILGHKTKLFNDIYIALNWLNETE</sequence>
<evidence type="ECO:0008006" key="3">
    <source>
        <dbReference type="Google" id="ProtNLM"/>
    </source>
</evidence>
<organism evidence="1 2">
    <name type="scientific">Psychrosphaera aquimarina</name>
    <dbReference type="NCBI Taxonomy" id="2044854"/>
    <lineage>
        <taxon>Bacteria</taxon>
        <taxon>Pseudomonadati</taxon>
        <taxon>Pseudomonadota</taxon>
        <taxon>Gammaproteobacteria</taxon>
        <taxon>Alteromonadales</taxon>
        <taxon>Pseudoalteromonadaceae</taxon>
        <taxon>Psychrosphaera</taxon>
    </lineage>
</organism>
<name>A0ABU3R4D5_9GAMM</name>
<proteinExistence type="predicted"/>
<accession>A0ABU3R4D5</accession>